<feature type="compositionally biased region" description="Polar residues" evidence="1">
    <location>
        <begin position="682"/>
        <end position="694"/>
    </location>
</feature>
<comment type="caution">
    <text evidence="2">The sequence shown here is derived from an EMBL/GenBank/DDBJ whole genome shotgun (WGS) entry which is preliminary data.</text>
</comment>
<feature type="region of interest" description="Disordered" evidence="1">
    <location>
        <begin position="600"/>
        <end position="631"/>
    </location>
</feature>
<feature type="region of interest" description="Disordered" evidence="1">
    <location>
        <begin position="335"/>
        <end position="407"/>
    </location>
</feature>
<feature type="compositionally biased region" description="Basic and acidic residues" evidence="1">
    <location>
        <begin position="359"/>
        <end position="372"/>
    </location>
</feature>
<sequence length="942" mass="107204">MENNHDSRKRKHTHGYEGRYGGSGKYHKHNHHDIARERHARGHSLEKLVEKRQPLAIRDQNKLSGDNNYVLDWLAQTQNEDAVESIGQPSSRIGHLGELIRNSHYPHTTYKPVKNRNTVTSKPKPGQESLSSDSSLLNVSTAPVVKEITKIPNRSRATEHGEDVTRSHKHRKNVPSTTTSGASRSSVVQSKRETFEKKARHKTREDRYDMKKRITKAEATEKPIKRRREKRGDRKKAARRASEELMNNFASNKIGQDRLTARPSNGPGIFQNGRASSPPRRRGLPDLAFSEMEFLQRSGKKSHLSDTIIISKTRAKEKKKAAREQDEIATFFKPSKTPIRDNSSTVEHPTSSASIHETSLYERQLRRERDHVSTSLPSEEVGNPKTHRETTDSAAVTWSESQHSPRATMSLDRARQEYFQRQHSATPDSVRKSIERTGIYKDTGIEYSSRRNSCLQETAGKEVSRVRKEYGISTSNKPVKIGKQSSRLSPGSPKSFHEIDRPPNGQQQSPVPQILPSLPKKTENPPLKSKSTDLVGIEDNEHRRVVVEYYDPNRGWYRKEDSKSPAHPSEPVAAPILVPFTRQQMARNARIKRPSTTLPVIREASDESRENSPSSMSGIPGENIRRTESAPIRSSIVDGEISEHIPNLHANVGEAQERLVLEPQVPGLISPQIDSQPHHNQHSQPDQQKGSTSDVSRDTIPQRVITDEGERQTREHFPFLTRPLLRRGIQTSHEPPRQYIASIPRSPLIRLPSLYVQQLEYERNEMTNGVLDGSVEECGILEAQEPHFSTNTYDENWDNAKTEDEKPCEVEDVLGYHGDIGDLGELGPHEANTGMFGGSTSRPEAMGFGYENTDRYFQSNGYPTHDNRRNEYHDWNSGNHFLRRSWIENQRGGSEQQYEMNYHSNQLVQPLLRENREVDGEQDGNASETILMQRFWRPNPQY</sequence>
<feature type="compositionally biased region" description="Polar residues" evidence="1">
    <location>
        <begin position="340"/>
        <end position="357"/>
    </location>
</feature>
<dbReference type="Proteomes" id="UP000322873">
    <property type="component" value="Unassembled WGS sequence"/>
</dbReference>
<feature type="region of interest" description="Disordered" evidence="1">
    <location>
        <begin position="150"/>
        <end position="240"/>
    </location>
</feature>
<accession>A0A5M9JR50</accession>
<feature type="compositionally biased region" description="Polar residues" evidence="1">
    <location>
        <begin position="472"/>
        <end position="489"/>
    </location>
</feature>
<feature type="region of interest" description="Disordered" evidence="1">
    <location>
        <begin position="668"/>
        <end position="719"/>
    </location>
</feature>
<feature type="compositionally biased region" description="Polar residues" evidence="1">
    <location>
        <begin position="392"/>
        <end position="407"/>
    </location>
</feature>
<feature type="region of interest" description="Disordered" evidence="1">
    <location>
        <begin position="470"/>
        <end position="536"/>
    </location>
</feature>
<feature type="region of interest" description="Disordered" evidence="1">
    <location>
        <begin position="104"/>
        <end position="138"/>
    </location>
</feature>
<gene>
    <name evidence="2" type="ORF">EYC84_002603</name>
</gene>
<dbReference type="EMBL" id="VICG01000007">
    <property type="protein sequence ID" value="KAA8570296.1"/>
    <property type="molecule type" value="Genomic_DNA"/>
</dbReference>
<feature type="region of interest" description="Disordered" evidence="1">
    <location>
        <begin position="1"/>
        <end position="28"/>
    </location>
</feature>
<feature type="region of interest" description="Disordered" evidence="1">
    <location>
        <begin position="257"/>
        <end position="281"/>
    </location>
</feature>
<organism evidence="2 3">
    <name type="scientific">Monilinia fructicola</name>
    <name type="common">Brown rot fungus</name>
    <name type="synonym">Ciboria fructicola</name>
    <dbReference type="NCBI Taxonomy" id="38448"/>
    <lineage>
        <taxon>Eukaryota</taxon>
        <taxon>Fungi</taxon>
        <taxon>Dikarya</taxon>
        <taxon>Ascomycota</taxon>
        <taxon>Pezizomycotina</taxon>
        <taxon>Leotiomycetes</taxon>
        <taxon>Helotiales</taxon>
        <taxon>Sclerotiniaceae</taxon>
        <taxon>Monilinia</taxon>
    </lineage>
</organism>
<feature type="compositionally biased region" description="Polar residues" evidence="1">
    <location>
        <begin position="174"/>
        <end position="189"/>
    </location>
</feature>
<feature type="compositionally biased region" description="Basic residues" evidence="1">
    <location>
        <begin position="224"/>
        <end position="239"/>
    </location>
</feature>
<dbReference type="AlphaFoldDB" id="A0A5M9JR50"/>
<feature type="compositionally biased region" description="Basic and acidic residues" evidence="1">
    <location>
        <begin position="190"/>
        <end position="223"/>
    </location>
</feature>
<name>A0A5M9JR50_MONFR</name>
<evidence type="ECO:0000313" key="2">
    <source>
        <dbReference type="EMBL" id="KAA8570296.1"/>
    </source>
</evidence>
<evidence type="ECO:0000256" key="1">
    <source>
        <dbReference type="SAM" id="MobiDB-lite"/>
    </source>
</evidence>
<feature type="compositionally biased region" description="Basic and acidic residues" evidence="1">
    <location>
        <begin position="705"/>
        <end position="717"/>
    </location>
</feature>
<reference evidence="2 3" key="1">
    <citation type="submission" date="2019-06" db="EMBL/GenBank/DDBJ databases">
        <title>Genome Sequence of the Brown Rot Fungal Pathogen Monilinia fructicola.</title>
        <authorList>
            <person name="De Miccolis Angelini R.M."/>
            <person name="Landi L."/>
            <person name="Abate D."/>
            <person name="Pollastro S."/>
            <person name="Romanazzi G."/>
            <person name="Faretra F."/>
        </authorList>
    </citation>
    <scope>NUCLEOTIDE SEQUENCE [LARGE SCALE GENOMIC DNA]</scope>
    <source>
        <strain evidence="2 3">Mfrc123</strain>
    </source>
</reference>
<proteinExistence type="predicted"/>
<keyword evidence="3" id="KW-1185">Reference proteome</keyword>
<evidence type="ECO:0000313" key="3">
    <source>
        <dbReference type="Proteomes" id="UP000322873"/>
    </source>
</evidence>
<protein>
    <submittedName>
        <fullName evidence="2">Uncharacterized protein</fullName>
    </submittedName>
</protein>
<dbReference type="VEuPathDB" id="FungiDB:MFRU_005g03840"/>
<feature type="compositionally biased region" description="Basic and acidic residues" evidence="1">
    <location>
        <begin position="156"/>
        <end position="166"/>
    </location>
</feature>